<dbReference type="RefSeq" id="WP_102330145.1">
    <property type="nucleotide sequence ID" value="NZ_CP058566.2"/>
</dbReference>
<dbReference type="GO" id="GO:0005886">
    <property type="term" value="C:plasma membrane"/>
    <property type="evidence" value="ECO:0007669"/>
    <property type="project" value="UniProtKB-SubCell"/>
</dbReference>
<gene>
    <name evidence="3" type="ORF">JP09_001945</name>
</gene>
<dbReference type="GO" id="GO:0015225">
    <property type="term" value="F:biotin transmembrane transporter activity"/>
    <property type="evidence" value="ECO:0007669"/>
    <property type="project" value="UniProtKB-UniRule"/>
</dbReference>
<proteinExistence type="inferred from homology"/>
<dbReference type="Pfam" id="PF02632">
    <property type="entry name" value="BioY"/>
    <property type="match status" value="1"/>
</dbReference>
<keyword evidence="2" id="KW-0813">Transport</keyword>
<accession>A0A2P5P8N9</accession>
<evidence type="ECO:0000256" key="1">
    <source>
        <dbReference type="ARBA" id="ARBA00010692"/>
    </source>
</evidence>
<dbReference type="PIRSF" id="PIRSF016661">
    <property type="entry name" value="BioY"/>
    <property type="match status" value="1"/>
</dbReference>
<dbReference type="Proteomes" id="UP000235653">
    <property type="component" value="Unassembled WGS sequence"/>
</dbReference>
<dbReference type="OrthoDB" id="9803495at2"/>
<dbReference type="InterPro" id="IPR003784">
    <property type="entry name" value="BioY"/>
</dbReference>
<dbReference type="Gene3D" id="1.10.1760.20">
    <property type="match status" value="1"/>
</dbReference>
<dbReference type="PANTHER" id="PTHR34295">
    <property type="entry name" value="BIOTIN TRANSPORTER BIOY"/>
    <property type="match status" value="1"/>
</dbReference>
<evidence type="ECO:0000313" key="4">
    <source>
        <dbReference type="Proteomes" id="UP000235653"/>
    </source>
</evidence>
<evidence type="ECO:0000313" key="3">
    <source>
        <dbReference type="EMBL" id="PPD58661.1"/>
    </source>
</evidence>
<evidence type="ECO:0000256" key="2">
    <source>
        <dbReference type="PIRNR" id="PIRNR016661"/>
    </source>
</evidence>
<dbReference type="PANTHER" id="PTHR34295:SF1">
    <property type="entry name" value="BIOTIN TRANSPORTER BIOY"/>
    <property type="match status" value="1"/>
</dbReference>
<dbReference type="EMBL" id="JQAN02000006">
    <property type="protein sequence ID" value="PPD58661.1"/>
    <property type="molecule type" value="Genomic_DNA"/>
</dbReference>
<reference evidence="3 4" key="1">
    <citation type="journal article" date="2017" name="ISME J.">
        <title>Grape pomace compost harbors organohalide-respiring Dehalogenimonas species with novel reductive dehalogenase genes.</title>
        <authorList>
            <person name="Yang Y."/>
            <person name="Higgins S.A."/>
            <person name="Yan J."/>
            <person name="Simsir B."/>
            <person name="Chourey K."/>
            <person name="Iyer R."/>
            <person name="Hettich R.L."/>
            <person name="Baldwin B."/>
            <person name="Ogles D.M."/>
            <person name="Loffler F.E."/>
        </authorList>
    </citation>
    <scope>NUCLEOTIDE SEQUENCE [LARGE SCALE GENOMIC DNA]</scope>
    <source>
        <strain evidence="3 4">GP</strain>
    </source>
</reference>
<protein>
    <recommendedName>
        <fullName evidence="2">Biotin transporter</fullName>
    </recommendedName>
</protein>
<keyword evidence="4" id="KW-1185">Reference proteome</keyword>
<comment type="similarity">
    <text evidence="1 2">Belongs to the BioY family.</text>
</comment>
<dbReference type="AlphaFoldDB" id="A0A2P5P8N9"/>
<sequence length="206" mass="21693">MELIARFDRVKTDVFRRRVALSVPSKIVLALSFAALTGLLAQVKIYLPFTPIPITLQTFAVLLAGVALGRWWGGISMAAYGGLGILGVPWLANGASGFGATFGYLVGFVLAAMFVGYMVDNFIRSRGFTPMFGIMAAAGLLLTYVPGTIWLAIWLGMAGKAVTFTSVIAMGVAPFVAGDIIKTMGAAAVAKIITPQTDYRDGSSDG</sequence>
<keyword evidence="2" id="KW-0472">Membrane</keyword>
<comment type="caution">
    <text evidence="3">The sequence shown here is derived from an EMBL/GenBank/DDBJ whole genome shotgun (WGS) entry which is preliminary data.</text>
</comment>
<organism evidence="3 4">
    <name type="scientific">Dehalogenimonas etheniformans</name>
    <dbReference type="NCBI Taxonomy" id="1536648"/>
    <lineage>
        <taxon>Bacteria</taxon>
        <taxon>Bacillati</taxon>
        <taxon>Chloroflexota</taxon>
        <taxon>Dehalococcoidia</taxon>
        <taxon>Dehalococcoidales</taxon>
        <taxon>Dehalococcoidaceae</taxon>
        <taxon>Dehalogenimonas</taxon>
    </lineage>
</organism>
<keyword evidence="2" id="KW-1003">Cell membrane</keyword>
<name>A0A2P5P8N9_9CHLR</name>
<comment type="subcellular location">
    <subcellularLocation>
        <location evidence="2">Cell membrane</location>
        <topology evidence="2">Multi-pass membrane protein</topology>
    </subcellularLocation>
</comment>